<gene>
    <name evidence="4" type="ORF">MNBD_ALPHA09-1401</name>
</gene>
<accession>A0A3B0TPN1</accession>
<dbReference type="Pfam" id="PF12729">
    <property type="entry name" value="4HB_MCP_1"/>
    <property type="match status" value="1"/>
</dbReference>
<dbReference type="Gene3D" id="6.10.340.10">
    <property type="match status" value="1"/>
</dbReference>
<dbReference type="PROSITE" id="PS50885">
    <property type="entry name" value="HAMP"/>
    <property type="match status" value="1"/>
</dbReference>
<evidence type="ECO:0000313" key="4">
    <source>
        <dbReference type="EMBL" id="VAW10594.1"/>
    </source>
</evidence>
<dbReference type="SMART" id="SM00304">
    <property type="entry name" value="HAMP"/>
    <property type="match status" value="1"/>
</dbReference>
<feature type="non-terminal residue" evidence="4">
    <location>
        <position position="479"/>
    </location>
</feature>
<evidence type="ECO:0000256" key="1">
    <source>
        <dbReference type="SAM" id="Coils"/>
    </source>
</evidence>
<feature type="domain" description="HAMP" evidence="3">
    <location>
        <begin position="355"/>
        <end position="408"/>
    </location>
</feature>
<keyword evidence="2" id="KW-0472">Membrane</keyword>
<protein>
    <recommendedName>
        <fullName evidence="3">HAMP domain-containing protein</fullName>
    </recommendedName>
</protein>
<reference evidence="4" key="1">
    <citation type="submission" date="2018-06" db="EMBL/GenBank/DDBJ databases">
        <authorList>
            <person name="Zhirakovskaya E."/>
        </authorList>
    </citation>
    <scope>NUCLEOTIDE SEQUENCE</scope>
</reference>
<keyword evidence="2" id="KW-1133">Transmembrane helix</keyword>
<dbReference type="CDD" id="cd06225">
    <property type="entry name" value="HAMP"/>
    <property type="match status" value="1"/>
</dbReference>
<dbReference type="GO" id="GO:0016020">
    <property type="term" value="C:membrane"/>
    <property type="evidence" value="ECO:0007669"/>
    <property type="project" value="InterPro"/>
</dbReference>
<dbReference type="AlphaFoldDB" id="A0A3B0TPN1"/>
<proteinExistence type="predicted"/>
<evidence type="ECO:0000256" key="2">
    <source>
        <dbReference type="SAM" id="Phobius"/>
    </source>
</evidence>
<sequence>MHRLAVPTLKVSHRLFAGFALVVFLLASAVSITLWEVNSVGNISERIKTLRMPTANASSSLTTDVEASLASLRGWMLTGNEKFKIERAAVWRDIDKVQAQMDALSKSWTNPKNIEAWSDLKMVLAEFRTAQAKVEAIANSPDEQPANKILLVEAAPHAAVMAKAITKMIDLELASPVSAGNRVQLLGIMADVRGTLGLGLANIRAYLLTGEKTFVEKFDTLWAKNERRFADLQNATNMMSAAQNKAFKAFSEARAEFVGLPAKMFAIRGSEKWNMANYTLVAEAAPRAGKILATLLGSKQKDGTYAGGMKDNQLKLLNNDADLVAEKISVLSLTLWIILGVGLVVGAAIAFFTSRSIATPLVSMTDAMRSLADGNLDVEIPAQDKKDEIGEMSGAVQVFKENAIRNKELEADQAEQKLRAEEEKRQMMMKLADDFDADVGGIVDTVSSASAELSATAQTMAGISDETSNRANAVAAASE</sequence>
<dbReference type="PANTHER" id="PTHR32089">
    <property type="entry name" value="METHYL-ACCEPTING CHEMOTAXIS PROTEIN MCPB"/>
    <property type="match status" value="1"/>
</dbReference>
<keyword evidence="1" id="KW-0175">Coiled coil</keyword>
<feature type="coiled-coil region" evidence="1">
    <location>
        <begin position="397"/>
        <end position="431"/>
    </location>
</feature>
<keyword evidence="2" id="KW-0812">Transmembrane</keyword>
<dbReference type="InterPro" id="IPR003660">
    <property type="entry name" value="HAMP_dom"/>
</dbReference>
<dbReference type="GO" id="GO:0007165">
    <property type="term" value="P:signal transduction"/>
    <property type="evidence" value="ECO:0007669"/>
    <property type="project" value="InterPro"/>
</dbReference>
<dbReference type="Pfam" id="PF00672">
    <property type="entry name" value="HAMP"/>
    <property type="match status" value="1"/>
</dbReference>
<dbReference type="EMBL" id="UOEM01000017">
    <property type="protein sequence ID" value="VAW10594.1"/>
    <property type="molecule type" value="Genomic_DNA"/>
</dbReference>
<evidence type="ECO:0000259" key="3">
    <source>
        <dbReference type="PROSITE" id="PS50885"/>
    </source>
</evidence>
<dbReference type="SUPFAM" id="SSF158472">
    <property type="entry name" value="HAMP domain-like"/>
    <property type="match status" value="1"/>
</dbReference>
<name>A0A3B0TPN1_9ZZZZ</name>
<organism evidence="4">
    <name type="scientific">hydrothermal vent metagenome</name>
    <dbReference type="NCBI Taxonomy" id="652676"/>
    <lineage>
        <taxon>unclassified sequences</taxon>
        <taxon>metagenomes</taxon>
        <taxon>ecological metagenomes</taxon>
    </lineage>
</organism>
<dbReference type="PANTHER" id="PTHR32089:SF112">
    <property type="entry name" value="LYSOZYME-LIKE PROTEIN-RELATED"/>
    <property type="match status" value="1"/>
</dbReference>
<dbReference type="InterPro" id="IPR024478">
    <property type="entry name" value="HlyB_4HB_MCP"/>
</dbReference>
<feature type="transmembrane region" description="Helical" evidence="2">
    <location>
        <begin position="333"/>
        <end position="354"/>
    </location>
</feature>